<proteinExistence type="predicted"/>
<sequence>MSRGLSTVADVLVCLVLVSAAATTLALPTAPTPSPDADAAVTVVERTTTDIEYRLVAPEDEHIPASMLWRRTTGRLSELLARSAVRNATIDGNQLTHASDEFERRVAAVVVNATGPQTQVVARWQPFPGAAIGGTAVAGPAPPADAAVATQTRLVTTAGEPRRQATLAAEDFGYAGVAAVAATRTTERLWPATGMRNALAADYPTDRLAVARYEAAGRHLGVSVEDALATRNVTGVHSRLRETLQRRYELRLRERFDSPEEAARAIQPGVTVVVRRWSA</sequence>
<evidence type="ECO:0000313" key="2">
    <source>
        <dbReference type="Proteomes" id="UP000326865"/>
    </source>
</evidence>
<reference evidence="1 2" key="1">
    <citation type="submission" date="2019-10" db="EMBL/GenBank/DDBJ databases">
        <title>Unraveling microbial dark matter from salterns through culturing: the case of the genus Halosegnis.</title>
        <authorList>
            <person name="Duran-Viseras A."/>
            <person name="Andrei A.-S."/>
            <person name="Vera-Gargallo B."/>
            <person name="Ghai R."/>
            <person name="Sanchez-Porro C."/>
            <person name="Ventosa A."/>
        </authorList>
    </citation>
    <scope>NUCLEOTIDE SEQUENCE [LARGE SCALE GENOMIC DNA]</scope>
    <source>
        <strain evidence="1 2">F18-79</strain>
    </source>
</reference>
<comment type="caution">
    <text evidence="1">The sequence shown here is derived from an EMBL/GenBank/DDBJ whole genome shotgun (WGS) entry which is preliminary data.</text>
</comment>
<dbReference type="Pfam" id="PF23955">
    <property type="entry name" value="DUF7284"/>
    <property type="match status" value="1"/>
</dbReference>
<accession>A0A5N5U8D9</accession>
<dbReference type="InterPro" id="IPR055708">
    <property type="entry name" value="DUF7284"/>
</dbReference>
<name>A0A5N5U8D9_9EURY</name>
<organism evidence="1 2">
    <name type="scientific">Halosegnis rubeus</name>
    <dbReference type="NCBI Taxonomy" id="2212850"/>
    <lineage>
        <taxon>Archaea</taxon>
        <taxon>Methanobacteriati</taxon>
        <taxon>Methanobacteriota</taxon>
        <taxon>Stenosarchaea group</taxon>
        <taxon>Halobacteria</taxon>
        <taxon>Halobacteriales</taxon>
        <taxon>Natronomonadaceae</taxon>
        <taxon>Halosegnis</taxon>
    </lineage>
</organism>
<dbReference type="EMBL" id="QKKZ01000002">
    <property type="protein sequence ID" value="KAB7514787.1"/>
    <property type="molecule type" value="Genomic_DNA"/>
</dbReference>
<dbReference type="Proteomes" id="UP000326865">
    <property type="component" value="Unassembled WGS sequence"/>
</dbReference>
<gene>
    <name evidence="1" type="ORF">DM867_06655</name>
</gene>
<evidence type="ECO:0000313" key="1">
    <source>
        <dbReference type="EMBL" id="KAB7514787.1"/>
    </source>
</evidence>
<dbReference type="RefSeq" id="WP_152133987.1">
    <property type="nucleotide sequence ID" value="NZ_QKKZ01000002.1"/>
</dbReference>
<protein>
    <submittedName>
        <fullName evidence="1">Uncharacterized protein</fullName>
    </submittedName>
</protein>
<keyword evidence="2" id="KW-1185">Reference proteome</keyword>
<dbReference type="AlphaFoldDB" id="A0A5N5U8D9"/>